<organism evidence="2 3">
    <name type="scientific">Chromobacterium sinusclupearum</name>
    <dbReference type="NCBI Taxonomy" id="2077146"/>
    <lineage>
        <taxon>Bacteria</taxon>
        <taxon>Pseudomonadati</taxon>
        <taxon>Pseudomonadota</taxon>
        <taxon>Betaproteobacteria</taxon>
        <taxon>Neisseriales</taxon>
        <taxon>Chromobacteriaceae</taxon>
        <taxon>Chromobacterium</taxon>
    </lineage>
</organism>
<dbReference type="Gene3D" id="3.40.190.10">
    <property type="entry name" value="Periplasmic binding protein-like II"/>
    <property type="match status" value="2"/>
</dbReference>
<dbReference type="AlphaFoldDB" id="A0A2K4MKZ6"/>
<accession>A0A2K4MKZ6</accession>
<evidence type="ECO:0000313" key="3">
    <source>
        <dbReference type="Proteomes" id="UP000236416"/>
    </source>
</evidence>
<dbReference type="RefSeq" id="WP_103321064.1">
    <property type="nucleotide sequence ID" value="NZ_PPTF01000072.1"/>
</dbReference>
<comment type="caution">
    <text evidence="2">The sequence shown here is derived from an EMBL/GenBank/DDBJ whole genome shotgun (WGS) entry which is preliminary data.</text>
</comment>
<sequence length="255" mass="27845">MMGLSRLRWLAAIFLFFGLSRAEAASPATIRVLADDYPPFLLKSAGGLSGPYADAFRLLMHKAGIEVVFQSVPFKRAFLSLANQDNTCALAVNFDQGESETVNFISVIAPITLTAYKRGDNKNQLANLGALKGYSVGAVDMAEVRDILSSAGMPFTPVKNSSTGFLMLNAGRFQVLVSDLPPDSVSGKNQAVKLFVVAQVERWLACGPRVSPALQGRMRAVLKQGLFAEDAAPVWNRYGMLDYYREMRKSWLKAP</sequence>
<dbReference type="Proteomes" id="UP000236416">
    <property type="component" value="Unassembled WGS sequence"/>
</dbReference>
<dbReference type="SUPFAM" id="SSF53850">
    <property type="entry name" value="Periplasmic binding protein-like II"/>
    <property type="match status" value="1"/>
</dbReference>
<keyword evidence="3" id="KW-1185">Reference proteome</keyword>
<protein>
    <submittedName>
        <fullName evidence="2">Uncharacterized protein</fullName>
    </submittedName>
</protein>
<gene>
    <name evidence="2" type="ORF">C2134_15590</name>
</gene>
<dbReference type="EMBL" id="PPTF01000072">
    <property type="protein sequence ID" value="POA97712.1"/>
    <property type="molecule type" value="Genomic_DNA"/>
</dbReference>
<evidence type="ECO:0000256" key="1">
    <source>
        <dbReference type="SAM" id="SignalP"/>
    </source>
</evidence>
<evidence type="ECO:0000313" key="2">
    <source>
        <dbReference type="EMBL" id="POA97712.1"/>
    </source>
</evidence>
<keyword evidence="1" id="KW-0732">Signal</keyword>
<proteinExistence type="predicted"/>
<name>A0A2K4MKZ6_9NEIS</name>
<feature type="signal peptide" evidence="1">
    <location>
        <begin position="1"/>
        <end position="24"/>
    </location>
</feature>
<reference evidence="2 3" key="1">
    <citation type="submission" date="2018-01" db="EMBL/GenBank/DDBJ databases">
        <title>Genomic Sequence of Chromobacterium MWU13-2610 from wild cranberry bogs within the Cape Cod National Seashore.</title>
        <authorList>
            <person name="O'Hara-Hanley K."/>
            <person name="Soby S."/>
            <person name="Harrison A."/>
        </authorList>
    </citation>
    <scope>NUCLEOTIDE SEQUENCE [LARGE SCALE GENOMIC DNA]</scope>
    <source>
        <strain evidence="2 3">MWU13-2610</strain>
    </source>
</reference>
<feature type="chain" id="PRO_5014328124" evidence="1">
    <location>
        <begin position="25"/>
        <end position="255"/>
    </location>
</feature>